<keyword evidence="13" id="KW-0735">Signal-anchor</keyword>
<evidence type="ECO:0000256" key="8">
    <source>
        <dbReference type="ARBA" id="ARBA00022737"/>
    </source>
</evidence>
<feature type="compositionally biased region" description="Acidic residues" evidence="14">
    <location>
        <begin position="92"/>
        <end position="109"/>
    </location>
</feature>
<dbReference type="NCBIfam" id="TIGR01352">
    <property type="entry name" value="tonB_Cterm"/>
    <property type="match status" value="1"/>
</dbReference>
<dbReference type="PRINTS" id="PR01374">
    <property type="entry name" value="TONBPROTEIN"/>
</dbReference>
<feature type="compositionally biased region" description="Pro residues" evidence="14">
    <location>
        <begin position="116"/>
        <end position="139"/>
    </location>
</feature>
<feature type="transmembrane region" description="Helical" evidence="13">
    <location>
        <begin position="6"/>
        <end position="26"/>
    </location>
</feature>
<dbReference type="Proteomes" id="UP000218677">
    <property type="component" value="Unassembled WGS sequence"/>
</dbReference>
<evidence type="ECO:0000256" key="3">
    <source>
        <dbReference type="ARBA" id="ARBA00022362"/>
    </source>
</evidence>
<comment type="similarity">
    <text evidence="2 13">Belongs to the TonB family.</text>
</comment>
<evidence type="ECO:0000256" key="5">
    <source>
        <dbReference type="ARBA" id="ARBA00022475"/>
    </source>
</evidence>
<dbReference type="PANTHER" id="PTHR33446">
    <property type="entry name" value="PROTEIN TONB-RELATED"/>
    <property type="match status" value="1"/>
</dbReference>
<name>A0A2A4HSS8_9GAMM</name>
<comment type="function">
    <text evidence="13">Interacts with outer membrane receptor proteins that carry out high-affinity binding and energy dependent uptake into the periplasmic space of specific substrates. It could act to transduce energy from the cytoplasmic membrane to specific energy-requiring processes in the outer membrane, resulting in the release into the periplasm of ligands bound by these outer membrane proteins.</text>
</comment>
<dbReference type="RefSeq" id="WP_096649420.1">
    <property type="nucleotide sequence ID" value="NZ_NWUX01000001.1"/>
</dbReference>
<dbReference type="AlphaFoldDB" id="A0A2A4HSS8"/>
<evidence type="ECO:0000256" key="13">
    <source>
        <dbReference type="RuleBase" id="RU362123"/>
    </source>
</evidence>
<dbReference type="PANTHER" id="PTHR33446:SF8">
    <property type="entry name" value="PROTEIN TONB"/>
    <property type="match status" value="1"/>
</dbReference>
<dbReference type="InterPro" id="IPR006260">
    <property type="entry name" value="TonB/TolA_C"/>
</dbReference>
<keyword evidence="10 13" id="KW-1133">Transmembrane helix</keyword>
<evidence type="ECO:0000256" key="14">
    <source>
        <dbReference type="SAM" id="MobiDB-lite"/>
    </source>
</evidence>
<dbReference type="GO" id="GO:0055085">
    <property type="term" value="P:transmembrane transport"/>
    <property type="evidence" value="ECO:0007669"/>
    <property type="project" value="InterPro"/>
</dbReference>
<evidence type="ECO:0000313" key="16">
    <source>
        <dbReference type="EMBL" id="PCF97305.1"/>
    </source>
</evidence>
<gene>
    <name evidence="16" type="ORF">CPA45_00775</name>
</gene>
<evidence type="ECO:0000256" key="11">
    <source>
        <dbReference type="ARBA" id="ARBA00023136"/>
    </source>
</evidence>
<keyword evidence="6 13" id="KW-0997">Cell inner membrane</keyword>
<feature type="region of interest" description="Disordered" evidence="14">
    <location>
        <begin position="49"/>
        <end position="189"/>
    </location>
</feature>
<dbReference type="InterPro" id="IPR003538">
    <property type="entry name" value="TonB"/>
</dbReference>
<keyword evidence="5 13" id="KW-1003">Cell membrane</keyword>
<evidence type="ECO:0000256" key="12">
    <source>
        <dbReference type="ARBA" id="ARBA00025849"/>
    </source>
</evidence>
<keyword evidence="8" id="KW-0677">Repeat</keyword>
<keyword evidence="17" id="KW-1185">Reference proteome</keyword>
<dbReference type="SUPFAM" id="SSF74653">
    <property type="entry name" value="TolA/TonB C-terminal domain"/>
    <property type="match status" value="1"/>
</dbReference>
<evidence type="ECO:0000256" key="4">
    <source>
        <dbReference type="ARBA" id="ARBA00022448"/>
    </source>
</evidence>
<evidence type="ECO:0000313" key="17">
    <source>
        <dbReference type="Proteomes" id="UP000218677"/>
    </source>
</evidence>
<proteinExistence type="inferred from homology"/>
<keyword evidence="4 13" id="KW-0813">Transport</keyword>
<keyword evidence="9 13" id="KW-0653">Protein transport</keyword>
<comment type="subcellular location">
    <subcellularLocation>
        <location evidence="1 13">Cell inner membrane</location>
        <topology evidence="1 13">Single-pass membrane protein</topology>
        <orientation evidence="1 13">Periplasmic side</orientation>
    </subcellularLocation>
</comment>
<dbReference type="GO" id="GO:0030288">
    <property type="term" value="C:outer membrane-bounded periplasmic space"/>
    <property type="evidence" value="ECO:0007669"/>
    <property type="project" value="InterPro"/>
</dbReference>
<feature type="compositionally biased region" description="Pro residues" evidence="14">
    <location>
        <begin position="68"/>
        <end position="81"/>
    </location>
</feature>
<dbReference type="OrthoDB" id="1628901at2"/>
<accession>A0A2A4HSS8</accession>
<organism evidence="16 17">
    <name type="scientific">Vreelandella nigrificans</name>
    <dbReference type="NCBI Taxonomy" id="2042704"/>
    <lineage>
        <taxon>Bacteria</taxon>
        <taxon>Pseudomonadati</taxon>
        <taxon>Pseudomonadota</taxon>
        <taxon>Gammaproteobacteria</taxon>
        <taxon>Oceanospirillales</taxon>
        <taxon>Halomonadaceae</taxon>
        <taxon>Vreelandella</taxon>
    </lineage>
</organism>
<evidence type="ECO:0000256" key="1">
    <source>
        <dbReference type="ARBA" id="ARBA00004383"/>
    </source>
</evidence>
<dbReference type="PROSITE" id="PS52015">
    <property type="entry name" value="TONB_CTD"/>
    <property type="match status" value="1"/>
</dbReference>
<keyword evidence="7 13" id="KW-0812">Transmembrane</keyword>
<dbReference type="GO" id="GO:0015031">
    <property type="term" value="P:protein transport"/>
    <property type="evidence" value="ECO:0007669"/>
    <property type="project" value="UniProtKB-UniRule"/>
</dbReference>
<sequence length="258" mass="28016">MIRHALSLSGGVILAIGLFWLLALLVTPPERRLETPEMMLSMSMVEVPEVAPEQETPPPQPAEAAPAAAPPPMPMPEPPPIADSAIPLPEVELPDEPVEPLELDSELPELTEVTPEPTPPSPTPRPQPAPEPQVQPEPSPTQASATPDPVPSTAEREAAPRAEPAPSNEPVNVGQVAPTNRVNPTYPSRAQRRGMEGFVEVAFVIRRDGSVDSSSIQVTNAQPRQVFESAAREAIARWQFEPSQQLRRATQRIEFQLR</sequence>
<evidence type="ECO:0000256" key="6">
    <source>
        <dbReference type="ARBA" id="ARBA00022519"/>
    </source>
</evidence>
<feature type="compositionally biased region" description="Polar residues" evidence="14">
    <location>
        <begin position="177"/>
        <end position="188"/>
    </location>
</feature>
<evidence type="ECO:0000256" key="10">
    <source>
        <dbReference type="ARBA" id="ARBA00022989"/>
    </source>
</evidence>
<comment type="subunit">
    <text evidence="12">Homodimer. Forms a complex with the accessory proteins ExbB and ExbD.</text>
</comment>
<reference evidence="17" key="1">
    <citation type="submission" date="2017-09" db="EMBL/GenBank/DDBJ databases">
        <authorList>
            <person name="Cho G.-S."/>
            <person name="Oguntoyinbo F.A."/>
            <person name="Cnockaert M."/>
            <person name="Kabisch J."/>
            <person name="Neve H."/>
            <person name="Bockelmann W."/>
            <person name="Wenning M."/>
            <person name="Franz C.M."/>
            <person name="Vandamme P."/>
        </authorList>
    </citation>
    <scope>NUCLEOTIDE SEQUENCE [LARGE SCALE GENOMIC DNA]</scope>
    <source>
        <strain evidence="17">MBT G8648</strain>
    </source>
</reference>
<feature type="domain" description="TonB C-terminal" evidence="15">
    <location>
        <begin position="171"/>
        <end position="258"/>
    </location>
</feature>
<comment type="caution">
    <text evidence="16">The sequence shown here is derived from an EMBL/GenBank/DDBJ whole genome shotgun (WGS) entry which is preliminary data.</text>
</comment>
<dbReference type="EMBL" id="NWUX01000001">
    <property type="protein sequence ID" value="PCF97305.1"/>
    <property type="molecule type" value="Genomic_DNA"/>
</dbReference>
<dbReference type="GO" id="GO:0031992">
    <property type="term" value="F:energy transducer activity"/>
    <property type="evidence" value="ECO:0007669"/>
    <property type="project" value="InterPro"/>
</dbReference>
<evidence type="ECO:0000256" key="7">
    <source>
        <dbReference type="ARBA" id="ARBA00022692"/>
    </source>
</evidence>
<keyword evidence="11 13" id="KW-0472">Membrane</keyword>
<dbReference type="Gene3D" id="3.30.2420.10">
    <property type="entry name" value="TonB"/>
    <property type="match status" value="1"/>
</dbReference>
<evidence type="ECO:0000256" key="2">
    <source>
        <dbReference type="ARBA" id="ARBA00006555"/>
    </source>
</evidence>
<protein>
    <recommendedName>
        <fullName evidence="3 13">Protein TonB</fullName>
    </recommendedName>
</protein>
<dbReference type="GO" id="GO:0098797">
    <property type="term" value="C:plasma membrane protein complex"/>
    <property type="evidence" value="ECO:0007669"/>
    <property type="project" value="TreeGrafter"/>
</dbReference>
<dbReference type="Pfam" id="PF03544">
    <property type="entry name" value="TonB_C"/>
    <property type="match status" value="1"/>
</dbReference>
<evidence type="ECO:0000259" key="15">
    <source>
        <dbReference type="PROSITE" id="PS52015"/>
    </source>
</evidence>
<evidence type="ECO:0000256" key="9">
    <source>
        <dbReference type="ARBA" id="ARBA00022927"/>
    </source>
</evidence>
<dbReference type="GO" id="GO:0015891">
    <property type="term" value="P:siderophore transport"/>
    <property type="evidence" value="ECO:0007669"/>
    <property type="project" value="InterPro"/>
</dbReference>
<dbReference type="InterPro" id="IPR051045">
    <property type="entry name" value="TonB-dependent_transducer"/>
</dbReference>
<dbReference type="InterPro" id="IPR037682">
    <property type="entry name" value="TonB_C"/>
</dbReference>